<evidence type="ECO:0000313" key="2">
    <source>
        <dbReference type="EMBL" id="MBI1685120.1"/>
    </source>
</evidence>
<evidence type="ECO:0000256" key="1">
    <source>
        <dbReference type="SAM" id="MobiDB-lite"/>
    </source>
</evidence>
<sequence length="165" mass="17182">MFDAAKHMLWAGIAAYAVFSLSAAIRGAERVGPAPQQPAVSSERLRDAAEQVEARARARGLGPNAKLDAGDVWDLLTPLVASGKVAPETASELVKNLIQGGREITVDTVSQLLEKMLRDKPATTTSASGEAVIQTCAPTMTVEAPPPAVLPAPPTCPSDRSGERG</sequence>
<evidence type="ECO:0000313" key="3">
    <source>
        <dbReference type="Proteomes" id="UP000639859"/>
    </source>
</evidence>
<name>A0ABS0SZR1_9CAUL</name>
<proteinExistence type="predicted"/>
<organism evidence="2 3">
    <name type="scientific">Caulobacter hibisci</name>
    <dbReference type="NCBI Taxonomy" id="2035993"/>
    <lineage>
        <taxon>Bacteria</taxon>
        <taxon>Pseudomonadati</taxon>
        <taxon>Pseudomonadota</taxon>
        <taxon>Alphaproteobacteria</taxon>
        <taxon>Caulobacterales</taxon>
        <taxon>Caulobacteraceae</taxon>
        <taxon>Caulobacter</taxon>
    </lineage>
</organism>
<accession>A0ABS0SZR1</accession>
<dbReference type="RefSeq" id="WP_198577034.1">
    <property type="nucleotide sequence ID" value="NZ_JADWOX010000011.1"/>
</dbReference>
<gene>
    <name evidence="2" type="ORF">I4Q42_15725</name>
</gene>
<feature type="region of interest" description="Disordered" evidence="1">
    <location>
        <begin position="143"/>
        <end position="165"/>
    </location>
</feature>
<protein>
    <submittedName>
        <fullName evidence="2">Uncharacterized protein</fullName>
    </submittedName>
</protein>
<feature type="compositionally biased region" description="Pro residues" evidence="1">
    <location>
        <begin position="144"/>
        <end position="156"/>
    </location>
</feature>
<dbReference type="EMBL" id="JADWOX010000011">
    <property type="protein sequence ID" value="MBI1685120.1"/>
    <property type="molecule type" value="Genomic_DNA"/>
</dbReference>
<reference evidence="2 3" key="1">
    <citation type="submission" date="2020-11" db="EMBL/GenBank/DDBJ databases">
        <title>genome sequence of strain KACC 18849.</title>
        <authorList>
            <person name="Gao J."/>
            <person name="Zhang X."/>
        </authorList>
    </citation>
    <scope>NUCLEOTIDE SEQUENCE [LARGE SCALE GENOMIC DNA]</scope>
    <source>
        <strain evidence="2 3">KACC 18849</strain>
    </source>
</reference>
<dbReference type="Proteomes" id="UP000639859">
    <property type="component" value="Unassembled WGS sequence"/>
</dbReference>
<comment type="caution">
    <text evidence="2">The sequence shown here is derived from an EMBL/GenBank/DDBJ whole genome shotgun (WGS) entry which is preliminary data.</text>
</comment>
<keyword evidence="3" id="KW-1185">Reference proteome</keyword>